<dbReference type="PANTHER" id="PTHR32379">
    <property type="entry name" value="GUANIDINOACETATE N-METHYLTRANSFERASE"/>
    <property type="match status" value="1"/>
</dbReference>
<dbReference type="GO" id="GO:0006601">
    <property type="term" value="P:creatine biosynthetic process"/>
    <property type="evidence" value="ECO:0007669"/>
    <property type="project" value="TreeGrafter"/>
</dbReference>
<dbReference type="InterPro" id="IPR029063">
    <property type="entry name" value="SAM-dependent_MTases_sf"/>
</dbReference>
<organism evidence="1 2">
    <name type="scientific">Aeromonas molluscorum 848</name>
    <dbReference type="NCBI Taxonomy" id="1268236"/>
    <lineage>
        <taxon>Bacteria</taxon>
        <taxon>Pseudomonadati</taxon>
        <taxon>Pseudomonadota</taxon>
        <taxon>Gammaproteobacteria</taxon>
        <taxon>Aeromonadales</taxon>
        <taxon>Aeromonadaceae</taxon>
        <taxon>Aeromonas</taxon>
    </lineage>
</organism>
<dbReference type="RefSeq" id="WP_005903210.1">
    <property type="nucleotide sequence ID" value="NZ_AQGQ01000092.1"/>
</dbReference>
<proteinExistence type="predicted"/>
<sequence length="203" mass="23075">MSSIKLKFDEKNQDVLIWNGQVVMSRTEEAYFQALFQRLAYLKPDTVLEVGYGLGISAVLIQEHMKPTRHDIFEIEKAIYQDLVRFAEAYPSVHPYCGDWKQSAIDLRYDFIFFDPFDYIPSGQGAEKDRADTAGRMKRLLNPDGVLCHPHFGDGDIPDLPSFTTIVVERLKVSPIRMADETSCDDVAIVFHQPVNERPSSGS</sequence>
<dbReference type="SUPFAM" id="SSF53335">
    <property type="entry name" value="S-adenosyl-L-methionine-dependent methyltransferases"/>
    <property type="match status" value="1"/>
</dbReference>
<keyword evidence="2" id="KW-1185">Reference proteome</keyword>
<dbReference type="GO" id="GO:0005737">
    <property type="term" value="C:cytoplasm"/>
    <property type="evidence" value="ECO:0007669"/>
    <property type="project" value="TreeGrafter"/>
</dbReference>
<accession>R1F3Z3</accession>
<protein>
    <submittedName>
        <fullName evidence="1">Uncharacterized protein</fullName>
    </submittedName>
</protein>
<evidence type="ECO:0000313" key="2">
    <source>
        <dbReference type="Proteomes" id="UP000013526"/>
    </source>
</evidence>
<dbReference type="GO" id="GO:0030731">
    <property type="term" value="F:guanidinoacetate N-methyltransferase activity"/>
    <property type="evidence" value="ECO:0007669"/>
    <property type="project" value="TreeGrafter"/>
</dbReference>
<comment type="caution">
    <text evidence="1">The sequence shown here is derived from an EMBL/GenBank/DDBJ whole genome shotgun (WGS) entry which is preliminary data.</text>
</comment>
<dbReference type="PANTHER" id="PTHR32379:SF1">
    <property type="entry name" value="GUANIDINOACETATE N-METHYLTRANSFERASE"/>
    <property type="match status" value="1"/>
</dbReference>
<reference evidence="1 2" key="1">
    <citation type="journal article" date="2013" name="Genome Announc.">
        <title>Draft Genome Sequence of Aeromonas molluscorum Strain 848TT, Isolated from Bivalve Molluscs.</title>
        <authorList>
            <person name="Spataro N."/>
            <person name="Farfan M."/>
            <person name="Albarral V."/>
            <person name="Sanglas A."/>
            <person name="Loren J.G."/>
            <person name="Fuste M.C."/>
            <person name="Bosch E."/>
        </authorList>
    </citation>
    <scope>NUCLEOTIDE SEQUENCE [LARGE SCALE GENOMIC DNA]</scope>
    <source>
        <strain evidence="1 2">848</strain>
    </source>
</reference>
<dbReference type="InterPro" id="IPR051038">
    <property type="entry name" value="RMT2/GAMT_Mtase"/>
</dbReference>
<dbReference type="Gene3D" id="3.40.50.150">
    <property type="entry name" value="Vaccinia Virus protein VP39"/>
    <property type="match status" value="1"/>
</dbReference>
<dbReference type="OrthoDB" id="9804312at2"/>
<dbReference type="CDD" id="cd02440">
    <property type="entry name" value="AdoMet_MTases"/>
    <property type="match status" value="1"/>
</dbReference>
<dbReference type="Proteomes" id="UP000013526">
    <property type="component" value="Unassembled WGS sequence"/>
</dbReference>
<name>R1F3Z3_9GAMM</name>
<evidence type="ECO:0000313" key="1">
    <source>
        <dbReference type="EMBL" id="EOD54633.1"/>
    </source>
</evidence>
<dbReference type="EMBL" id="AQGQ01000092">
    <property type="protein sequence ID" value="EOD54633.1"/>
    <property type="molecule type" value="Genomic_DNA"/>
</dbReference>
<gene>
    <name evidence="1" type="ORF">G113_13284</name>
</gene>
<dbReference type="AlphaFoldDB" id="R1F3Z3"/>